<protein>
    <submittedName>
        <fullName evidence="1">Uncharacterized protein</fullName>
    </submittedName>
</protein>
<dbReference type="GeneID" id="19302035"/>
<dbReference type="Proteomes" id="UP000030669">
    <property type="component" value="Unassembled WGS sequence"/>
</dbReference>
<dbReference type="EMBL" id="KB469303">
    <property type="protein sequence ID" value="EPQ54644.1"/>
    <property type="molecule type" value="Genomic_DNA"/>
</dbReference>
<keyword evidence="2" id="KW-1185">Reference proteome</keyword>
<reference evidence="1 2" key="1">
    <citation type="journal article" date="2012" name="Science">
        <title>The Paleozoic origin of enzymatic lignin decomposition reconstructed from 31 fungal genomes.</title>
        <authorList>
            <person name="Floudas D."/>
            <person name="Binder M."/>
            <person name="Riley R."/>
            <person name="Barry K."/>
            <person name="Blanchette R.A."/>
            <person name="Henrissat B."/>
            <person name="Martinez A.T."/>
            <person name="Otillar R."/>
            <person name="Spatafora J.W."/>
            <person name="Yadav J.S."/>
            <person name="Aerts A."/>
            <person name="Benoit I."/>
            <person name="Boyd A."/>
            <person name="Carlson A."/>
            <person name="Copeland A."/>
            <person name="Coutinho P.M."/>
            <person name="de Vries R.P."/>
            <person name="Ferreira P."/>
            <person name="Findley K."/>
            <person name="Foster B."/>
            <person name="Gaskell J."/>
            <person name="Glotzer D."/>
            <person name="Gorecki P."/>
            <person name="Heitman J."/>
            <person name="Hesse C."/>
            <person name="Hori C."/>
            <person name="Igarashi K."/>
            <person name="Jurgens J.A."/>
            <person name="Kallen N."/>
            <person name="Kersten P."/>
            <person name="Kohler A."/>
            <person name="Kuees U."/>
            <person name="Kumar T.K.A."/>
            <person name="Kuo A."/>
            <person name="LaButti K."/>
            <person name="Larrondo L.F."/>
            <person name="Lindquist E."/>
            <person name="Ling A."/>
            <person name="Lombard V."/>
            <person name="Lucas S."/>
            <person name="Lundell T."/>
            <person name="Martin R."/>
            <person name="McLaughlin D.J."/>
            <person name="Morgenstern I."/>
            <person name="Morin E."/>
            <person name="Murat C."/>
            <person name="Nagy L.G."/>
            <person name="Nolan M."/>
            <person name="Ohm R.A."/>
            <person name="Patyshakuliyeva A."/>
            <person name="Rokas A."/>
            <person name="Ruiz-Duenas F.J."/>
            <person name="Sabat G."/>
            <person name="Salamov A."/>
            <person name="Samejima M."/>
            <person name="Schmutz J."/>
            <person name="Slot J.C."/>
            <person name="St John F."/>
            <person name="Stenlid J."/>
            <person name="Sun H."/>
            <person name="Sun S."/>
            <person name="Syed K."/>
            <person name="Tsang A."/>
            <person name="Wiebenga A."/>
            <person name="Young D."/>
            <person name="Pisabarro A."/>
            <person name="Eastwood D.C."/>
            <person name="Martin F."/>
            <person name="Cullen D."/>
            <person name="Grigoriev I.V."/>
            <person name="Hibbett D.S."/>
        </authorList>
    </citation>
    <scope>NUCLEOTIDE SEQUENCE [LARGE SCALE GENOMIC DNA]</scope>
    <source>
        <strain evidence="1 2">ATCC 11539</strain>
    </source>
</reference>
<evidence type="ECO:0000313" key="1">
    <source>
        <dbReference type="EMBL" id="EPQ54644.1"/>
    </source>
</evidence>
<name>S7RP98_GLOTA</name>
<dbReference type="RefSeq" id="XP_007866919.1">
    <property type="nucleotide sequence ID" value="XM_007868728.1"/>
</dbReference>
<dbReference type="HOGENOM" id="CLU_2004170_0_0_1"/>
<evidence type="ECO:0000313" key="2">
    <source>
        <dbReference type="Proteomes" id="UP000030669"/>
    </source>
</evidence>
<organism evidence="1 2">
    <name type="scientific">Gloeophyllum trabeum (strain ATCC 11539 / FP-39264 / Madison 617)</name>
    <name type="common">Brown rot fungus</name>
    <dbReference type="NCBI Taxonomy" id="670483"/>
    <lineage>
        <taxon>Eukaryota</taxon>
        <taxon>Fungi</taxon>
        <taxon>Dikarya</taxon>
        <taxon>Basidiomycota</taxon>
        <taxon>Agaricomycotina</taxon>
        <taxon>Agaricomycetes</taxon>
        <taxon>Gloeophyllales</taxon>
        <taxon>Gloeophyllaceae</taxon>
        <taxon>Gloeophyllum</taxon>
    </lineage>
</organism>
<gene>
    <name evidence="1" type="ORF">GLOTRDRAFT_129997</name>
</gene>
<proteinExistence type="predicted"/>
<sequence>MFVAVSNPAAIPARERALLCQLFATSCAVGAPRPVVAVHVGNCGPPERGSQWGARADDVLGLITHRATSALSTTACCDSHDRRDLPFVGSPSTAPCALQAAALIRRSPHVPYNVIAVGSPVYED</sequence>
<dbReference type="KEGG" id="gtr:GLOTRDRAFT_129997"/>
<accession>S7RP98</accession>
<dbReference type="AlphaFoldDB" id="S7RP98"/>